<evidence type="ECO:0000256" key="2">
    <source>
        <dbReference type="SAM" id="MobiDB-lite"/>
    </source>
</evidence>
<accession>A0ABT9KJI1</accession>
<comment type="caution">
    <text evidence="3">The sequence shown here is derived from an EMBL/GenBank/DDBJ whole genome shotgun (WGS) entry which is preliminary data.</text>
</comment>
<gene>
    <name evidence="3" type="ORF">JOF35_000850</name>
</gene>
<evidence type="ECO:0000256" key="1">
    <source>
        <dbReference type="SAM" id="Coils"/>
    </source>
</evidence>
<dbReference type="EMBL" id="JAURUE010000001">
    <property type="protein sequence ID" value="MDP9608573.1"/>
    <property type="molecule type" value="Genomic_DNA"/>
</dbReference>
<keyword evidence="4" id="KW-1185">Reference proteome</keyword>
<feature type="coiled-coil region" evidence="1">
    <location>
        <begin position="16"/>
        <end position="50"/>
    </location>
</feature>
<keyword evidence="1" id="KW-0175">Coiled coil</keyword>
<name>A0ABT9KJI1_9ACTN</name>
<proteinExistence type="predicted"/>
<dbReference type="RefSeq" id="WP_307110099.1">
    <property type="nucleotide sequence ID" value="NZ_JAURUE010000001.1"/>
</dbReference>
<sequence>MDRLQDLYQQAAPNGSALLRIQVEDLRRQLAALQEEMQRTVEQRDEERHRVVRADEMLDLQREELRRATLHETQDYAVSRPDLLALSERPEAVSAATELAMTFDQVFRALGPPPPGLLSEDQPVLRGNGGGSEK</sequence>
<protein>
    <recommendedName>
        <fullName evidence="5">YlbF family regulator</fullName>
    </recommendedName>
</protein>
<organism evidence="3 4">
    <name type="scientific">Streptomyces demainii</name>
    <dbReference type="NCBI Taxonomy" id="588122"/>
    <lineage>
        <taxon>Bacteria</taxon>
        <taxon>Bacillati</taxon>
        <taxon>Actinomycetota</taxon>
        <taxon>Actinomycetes</taxon>
        <taxon>Kitasatosporales</taxon>
        <taxon>Streptomycetaceae</taxon>
        <taxon>Streptomyces</taxon>
    </lineage>
</organism>
<evidence type="ECO:0000313" key="4">
    <source>
        <dbReference type="Proteomes" id="UP001234880"/>
    </source>
</evidence>
<dbReference type="Proteomes" id="UP001234880">
    <property type="component" value="Unassembled WGS sequence"/>
</dbReference>
<evidence type="ECO:0000313" key="3">
    <source>
        <dbReference type="EMBL" id="MDP9608573.1"/>
    </source>
</evidence>
<feature type="region of interest" description="Disordered" evidence="2">
    <location>
        <begin position="111"/>
        <end position="134"/>
    </location>
</feature>
<reference evidence="3 4" key="1">
    <citation type="submission" date="2023-07" db="EMBL/GenBank/DDBJ databases">
        <title>Sequencing the genomes of 1000 actinobacteria strains.</title>
        <authorList>
            <person name="Klenk H.-P."/>
        </authorList>
    </citation>
    <scope>NUCLEOTIDE SEQUENCE [LARGE SCALE GENOMIC DNA]</scope>
    <source>
        <strain evidence="3 4">DSM 41600</strain>
    </source>
</reference>
<evidence type="ECO:0008006" key="5">
    <source>
        <dbReference type="Google" id="ProtNLM"/>
    </source>
</evidence>